<dbReference type="EMBL" id="CM037618">
    <property type="protein sequence ID" value="KAH7999430.1"/>
    <property type="molecule type" value="Genomic_DNA"/>
</dbReference>
<reference evidence="1" key="1">
    <citation type="submission" date="2021-08" db="EMBL/GenBank/DDBJ databases">
        <title>The first chromosome-level gecko genome reveals the dynamic sex chromosomes of Neotropical dwarf geckos (Sphaerodactylidae: Sphaerodactylus).</title>
        <authorList>
            <person name="Pinto B.J."/>
            <person name="Keating S.E."/>
            <person name="Gamble T."/>
        </authorList>
    </citation>
    <scope>NUCLEOTIDE SEQUENCE</scope>
    <source>
        <strain evidence="1">TG3544</strain>
    </source>
</reference>
<protein>
    <submittedName>
        <fullName evidence="1">Uncharacterized protein</fullName>
    </submittedName>
</protein>
<evidence type="ECO:0000313" key="1">
    <source>
        <dbReference type="EMBL" id="KAH7999430.1"/>
    </source>
</evidence>
<proteinExistence type="predicted"/>
<name>A0ACB8F2Z3_9SAUR</name>
<dbReference type="Proteomes" id="UP000827872">
    <property type="component" value="Linkage Group LG05"/>
</dbReference>
<accession>A0ACB8F2Z3</accession>
<organism evidence="1 2">
    <name type="scientific">Sphaerodactylus townsendi</name>
    <dbReference type="NCBI Taxonomy" id="933632"/>
    <lineage>
        <taxon>Eukaryota</taxon>
        <taxon>Metazoa</taxon>
        <taxon>Chordata</taxon>
        <taxon>Craniata</taxon>
        <taxon>Vertebrata</taxon>
        <taxon>Euteleostomi</taxon>
        <taxon>Lepidosauria</taxon>
        <taxon>Squamata</taxon>
        <taxon>Bifurcata</taxon>
        <taxon>Gekkota</taxon>
        <taxon>Sphaerodactylidae</taxon>
        <taxon>Sphaerodactylus</taxon>
    </lineage>
</organism>
<evidence type="ECO:0000313" key="2">
    <source>
        <dbReference type="Proteomes" id="UP000827872"/>
    </source>
</evidence>
<gene>
    <name evidence="1" type="ORF">K3G42_010405</name>
</gene>
<keyword evidence="2" id="KW-1185">Reference proteome</keyword>
<comment type="caution">
    <text evidence="1">The sequence shown here is derived from an EMBL/GenBank/DDBJ whole genome shotgun (WGS) entry which is preliminary data.</text>
</comment>
<sequence length="76" mass="8491">MPVQGIAPKEVRTNLLKRKDCYGVEASFSRQPCSRLAKKARYAAIMPGLLLGDEAPNFEAETTHGRIRFHEFLGNS</sequence>